<dbReference type="SUPFAM" id="SSF52540">
    <property type="entry name" value="P-loop containing nucleoside triphosphate hydrolases"/>
    <property type="match status" value="1"/>
</dbReference>
<dbReference type="Proteomes" id="UP001596207">
    <property type="component" value="Unassembled WGS sequence"/>
</dbReference>
<dbReference type="RefSeq" id="WP_377539825.1">
    <property type="nucleotide sequence ID" value="NZ_JBHSQQ010000939.1"/>
</dbReference>
<dbReference type="InterPro" id="IPR027417">
    <property type="entry name" value="P-loop_NTPase"/>
</dbReference>
<accession>A0ABW1HZ26</accession>
<sequence length="163" mass="17733">MSVLAPAAGEVVELMLEVPQGQVLEYNLPALCSALDIADPTRIAVETDGLRRAIVTIYPSNPLAEVRAVTAEDLVMDRHGRIAVGVYHNGRTVKRRLYDPATGSAQRFLLFGTTGAGKSRTLQLELTAEKRNGIVSWVCDLNNGQSVPEARDNVDWFGTTPEE</sequence>
<evidence type="ECO:0000313" key="1">
    <source>
        <dbReference type="EMBL" id="MFC5946606.1"/>
    </source>
</evidence>
<name>A0ABW1HZ26_9ACTN</name>
<gene>
    <name evidence="1" type="ORF">ACFPZ4_35210</name>
</gene>
<dbReference type="EMBL" id="JBHSQQ010000939">
    <property type="protein sequence ID" value="MFC5946606.1"/>
    <property type="molecule type" value="Genomic_DNA"/>
</dbReference>
<proteinExistence type="predicted"/>
<protein>
    <submittedName>
        <fullName evidence="1">Uncharacterized protein</fullName>
    </submittedName>
</protein>
<comment type="caution">
    <text evidence="1">The sequence shown here is derived from an EMBL/GenBank/DDBJ whole genome shotgun (WGS) entry which is preliminary data.</text>
</comment>
<evidence type="ECO:0000313" key="2">
    <source>
        <dbReference type="Proteomes" id="UP001596207"/>
    </source>
</evidence>
<keyword evidence="2" id="KW-1185">Reference proteome</keyword>
<reference evidence="2" key="1">
    <citation type="journal article" date="2019" name="Int. J. Syst. Evol. Microbiol.">
        <title>The Global Catalogue of Microorganisms (GCM) 10K type strain sequencing project: providing services to taxonomists for standard genome sequencing and annotation.</title>
        <authorList>
            <consortium name="The Broad Institute Genomics Platform"/>
            <consortium name="The Broad Institute Genome Sequencing Center for Infectious Disease"/>
            <person name="Wu L."/>
            <person name="Ma J."/>
        </authorList>
    </citation>
    <scope>NUCLEOTIDE SEQUENCE [LARGE SCALE GENOMIC DNA]</scope>
    <source>
        <strain evidence="2">CGMCC 4.7173</strain>
    </source>
</reference>
<organism evidence="1 2">
    <name type="scientific">Micromonospora harpali</name>
    <dbReference type="NCBI Taxonomy" id="1490225"/>
    <lineage>
        <taxon>Bacteria</taxon>
        <taxon>Bacillati</taxon>
        <taxon>Actinomycetota</taxon>
        <taxon>Actinomycetes</taxon>
        <taxon>Micromonosporales</taxon>
        <taxon>Micromonosporaceae</taxon>
        <taxon>Micromonospora</taxon>
    </lineage>
</organism>
<feature type="non-terminal residue" evidence="1">
    <location>
        <position position="163"/>
    </location>
</feature>